<dbReference type="GO" id="GO:0006508">
    <property type="term" value="P:proteolysis"/>
    <property type="evidence" value="ECO:0007669"/>
    <property type="project" value="InterPro"/>
</dbReference>
<dbReference type="Proteomes" id="UP000677054">
    <property type="component" value="Unassembled WGS sequence"/>
</dbReference>
<dbReference type="OrthoDB" id="10255632at2759"/>
<reference evidence="1" key="1">
    <citation type="submission" date="2020-11" db="EMBL/GenBank/DDBJ databases">
        <authorList>
            <person name="Tran Van P."/>
        </authorList>
    </citation>
    <scope>NUCLEOTIDE SEQUENCE</scope>
</reference>
<dbReference type="AlphaFoldDB" id="A0A7R8XD86"/>
<dbReference type="GO" id="GO:0005634">
    <property type="term" value="C:nucleus"/>
    <property type="evidence" value="ECO:0007669"/>
    <property type="project" value="InterPro"/>
</dbReference>
<keyword evidence="2" id="KW-1185">Reference proteome</keyword>
<dbReference type="GO" id="GO:0005737">
    <property type="term" value="C:cytoplasm"/>
    <property type="evidence" value="ECO:0007669"/>
    <property type="project" value="TreeGrafter"/>
</dbReference>
<gene>
    <name evidence="1" type="ORF">DSTB1V02_LOCUS8187</name>
</gene>
<dbReference type="PANTHER" id="PTHR12792">
    <property type="entry name" value="EXTRA SPINDLE POLES 1-RELATED"/>
    <property type="match status" value="1"/>
</dbReference>
<dbReference type="EMBL" id="CAJPEV010001819">
    <property type="protein sequence ID" value="CAG0894453.1"/>
    <property type="molecule type" value="Genomic_DNA"/>
</dbReference>
<dbReference type="Pfam" id="PF03568">
    <property type="entry name" value="Separin_C"/>
    <property type="match status" value="1"/>
</dbReference>
<evidence type="ECO:0000313" key="1">
    <source>
        <dbReference type="EMBL" id="CAD7248372.1"/>
    </source>
</evidence>
<dbReference type="GO" id="GO:0004197">
    <property type="term" value="F:cysteine-type endopeptidase activity"/>
    <property type="evidence" value="ECO:0007669"/>
    <property type="project" value="InterPro"/>
</dbReference>
<dbReference type="PANTHER" id="PTHR12792:SF0">
    <property type="entry name" value="SEPARIN"/>
    <property type="match status" value="1"/>
</dbReference>
<name>A0A7R8XD86_9CRUS</name>
<dbReference type="InterPro" id="IPR005314">
    <property type="entry name" value="Peptidase_C50"/>
</dbReference>
<protein>
    <submittedName>
        <fullName evidence="1">Uncharacterized protein</fullName>
    </submittedName>
</protein>
<accession>A0A7R8XD86</accession>
<evidence type="ECO:0000313" key="2">
    <source>
        <dbReference type="Proteomes" id="UP000677054"/>
    </source>
</evidence>
<organism evidence="1">
    <name type="scientific">Darwinula stevensoni</name>
    <dbReference type="NCBI Taxonomy" id="69355"/>
    <lineage>
        <taxon>Eukaryota</taxon>
        <taxon>Metazoa</taxon>
        <taxon>Ecdysozoa</taxon>
        <taxon>Arthropoda</taxon>
        <taxon>Crustacea</taxon>
        <taxon>Oligostraca</taxon>
        <taxon>Ostracoda</taxon>
        <taxon>Podocopa</taxon>
        <taxon>Podocopida</taxon>
        <taxon>Darwinulocopina</taxon>
        <taxon>Darwinuloidea</taxon>
        <taxon>Darwinulidae</taxon>
        <taxon>Darwinula</taxon>
    </lineage>
</organism>
<proteinExistence type="predicted"/>
<dbReference type="EMBL" id="LR901336">
    <property type="protein sequence ID" value="CAD7248372.1"/>
    <property type="molecule type" value="Genomic_DNA"/>
</dbReference>
<dbReference type="GO" id="GO:0072686">
    <property type="term" value="C:mitotic spindle"/>
    <property type="evidence" value="ECO:0007669"/>
    <property type="project" value="TreeGrafter"/>
</dbReference>
<dbReference type="GO" id="GO:0051307">
    <property type="term" value="P:meiotic chromosome separation"/>
    <property type="evidence" value="ECO:0007669"/>
    <property type="project" value="TreeGrafter"/>
</dbReference>
<sequence length="408" mass="46837">MSGDQNSLPWLLHPTSPEVKNWMREEARKCLEARDMQGAAKAAANIHSLSFRSKHINQSRQKFLKENDSIRNSLTKAEELGVPYKDDIMEFAWEGDIIEKLKESIEPDWTVVQLTVLSNPVMDGDEREPQLLLTRISHNAPPLVLHIPSPTHKGKPLLFSKKWQKLQETNMVINSSNSTRDKHTEKLKKEICFDLNIMLRDMEEVWLDSWMGVFLLGKPLDRRLAVQVKAMENFLSKPLHTLNSKGLHEIFHQLLWAADSLTKESLTKAISAILGSSEVDGAVDQLLYRIDQMKDRLPKAAQFQSVARGPVILVLDEIVQALPWESIPMLKEQPICRAPCLHYIALRGSQHYTINSAKAYYLINPSRKFCLTAGIKKMLWVEEYVKNGVFRPFTKEEKEEIYCLLLRC</sequence>